<gene>
    <name evidence="1" type="ORF">LCGC14_1816380</name>
</gene>
<comment type="caution">
    <text evidence="1">The sequence shown here is derived from an EMBL/GenBank/DDBJ whole genome shotgun (WGS) entry which is preliminary data.</text>
</comment>
<dbReference type="AlphaFoldDB" id="A0A0F9GK71"/>
<sequence>MNSENENKNNEDVYKAMTELSLPQLEERARHAGCKLEIEFDITQGQSGDNDTFQEGGTFVATFVPFLEEEIEEFEKFAGELLASLVKEEIENDGVNWPSENSINAHLNGVSEEDFQEYDKIAGDIDLTGTVDTGLKGGSSLMSVDIELKEEIVSMLKEKNDMDALICKQDMDALEAIMEEFADNADKTRAIDAFDKAKIDPEAF</sequence>
<evidence type="ECO:0000313" key="1">
    <source>
        <dbReference type="EMBL" id="KKL99239.1"/>
    </source>
</evidence>
<proteinExistence type="predicted"/>
<protein>
    <submittedName>
        <fullName evidence="1">Uncharacterized protein</fullName>
    </submittedName>
</protein>
<reference evidence="1" key="1">
    <citation type="journal article" date="2015" name="Nature">
        <title>Complex archaea that bridge the gap between prokaryotes and eukaryotes.</title>
        <authorList>
            <person name="Spang A."/>
            <person name="Saw J.H."/>
            <person name="Jorgensen S.L."/>
            <person name="Zaremba-Niedzwiedzka K."/>
            <person name="Martijn J."/>
            <person name="Lind A.E."/>
            <person name="van Eijk R."/>
            <person name="Schleper C."/>
            <person name="Guy L."/>
            <person name="Ettema T.J."/>
        </authorList>
    </citation>
    <scope>NUCLEOTIDE SEQUENCE</scope>
</reference>
<name>A0A0F9GK71_9ZZZZ</name>
<accession>A0A0F9GK71</accession>
<dbReference type="EMBL" id="LAZR01017723">
    <property type="protein sequence ID" value="KKL99239.1"/>
    <property type="molecule type" value="Genomic_DNA"/>
</dbReference>
<organism evidence="1">
    <name type="scientific">marine sediment metagenome</name>
    <dbReference type="NCBI Taxonomy" id="412755"/>
    <lineage>
        <taxon>unclassified sequences</taxon>
        <taxon>metagenomes</taxon>
        <taxon>ecological metagenomes</taxon>
    </lineage>
</organism>